<protein>
    <submittedName>
        <fullName evidence="3">Class I adenylate-forming enzyme family protein</fullName>
    </submittedName>
</protein>
<dbReference type="NCBIfam" id="NF004837">
    <property type="entry name" value="PRK06187.1"/>
    <property type="match status" value="1"/>
</dbReference>
<dbReference type="Pfam" id="PF13193">
    <property type="entry name" value="AMP-binding_C"/>
    <property type="match status" value="1"/>
</dbReference>
<dbReference type="InterPro" id="IPR042099">
    <property type="entry name" value="ANL_N_sf"/>
</dbReference>
<dbReference type="Proteomes" id="UP001597383">
    <property type="component" value="Unassembled WGS sequence"/>
</dbReference>
<dbReference type="InterPro" id="IPR020845">
    <property type="entry name" value="AMP-binding_CS"/>
</dbReference>
<keyword evidence="4" id="KW-1185">Reference proteome</keyword>
<dbReference type="PANTHER" id="PTHR43767">
    <property type="entry name" value="LONG-CHAIN-FATTY-ACID--COA LIGASE"/>
    <property type="match status" value="1"/>
</dbReference>
<sequence>MNIPNLLAAQARKYPNKEALVTPQERITYSEWNIAVNKLANSLQQLGVQKGDKVVLHMPNTKEFLFAYFAVQRLGALIVPINAKLIQQEITYILEHSDAKVFVTHELLFPQVASLPNSKDLIYIKTGQRIDEWISFENLIAEGATKEVTCQLSEDDEASILYTSGTTGDPKGVIFTYRNILTVARMICVEMTMNPTSRLLHMMPLSHSAPLHLFMVAGTYVGATHIVVPTFTPDLLLETVEKEKATHFFGAPIAYLASSKHPKINTYDLSSMEYWVYGGAPLSKQEVAIVKEQFRTDRFICVYGLTEAGPNGTLLGFSEHETKAGSIGKRAALDCEIRLVDEHGKDVQQGEIGEIILRGEGNMKGYYKSPKQTSEALRGEWLYTGDMAMQDEEGYFWVIDRKKDMIISGGVNIYPKEIENLLISHPNIEDVAVVGVPHPDWGETVKAFVVVNGEVEHVSDMCKQFLQDKLADYKIPKLYEKLEALPRNATGKLLKNKLRESVIK</sequence>
<dbReference type="Gene3D" id="3.30.300.30">
    <property type="match status" value="1"/>
</dbReference>
<evidence type="ECO:0000259" key="1">
    <source>
        <dbReference type="Pfam" id="PF00501"/>
    </source>
</evidence>
<comment type="caution">
    <text evidence="3">The sequence shown here is derived from an EMBL/GenBank/DDBJ whole genome shotgun (WGS) entry which is preliminary data.</text>
</comment>
<dbReference type="InterPro" id="IPR045851">
    <property type="entry name" value="AMP-bd_C_sf"/>
</dbReference>
<evidence type="ECO:0000313" key="3">
    <source>
        <dbReference type="EMBL" id="MFD2044889.1"/>
    </source>
</evidence>
<dbReference type="Pfam" id="PF00501">
    <property type="entry name" value="AMP-binding"/>
    <property type="match status" value="1"/>
</dbReference>
<dbReference type="SUPFAM" id="SSF56801">
    <property type="entry name" value="Acetyl-CoA synthetase-like"/>
    <property type="match status" value="1"/>
</dbReference>
<reference evidence="4" key="1">
    <citation type="journal article" date="2019" name="Int. J. Syst. Evol. Microbiol.">
        <title>The Global Catalogue of Microorganisms (GCM) 10K type strain sequencing project: providing services to taxonomists for standard genome sequencing and annotation.</title>
        <authorList>
            <consortium name="The Broad Institute Genomics Platform"/>
            <consortium name="The Broad Institute Genome Sequencing Center for Infectious Disease"/>
            <person name="Wu L."/>
            <person name="Ma J."/>
        </authorList>
    </citation>
    <scope>NUCLEOTIDE SEQUENCE [LARGE SCALE GENOMIC DNA]</scope>
    <source>
        <strain evidence="4">R28</strain>
    </source>
</reference>
<evidence type="ECO:0000259" key="2">
    <source>
        <dbReference type="Pfam" id="PF13193"/>
    </source>
</evidence>
<dbReference type="InterPro" id="IPR025110">
    <property type="entry name" value="AMP-bd_C"/>
</dbReference>
<name>A0ABW4VZ54_9BACI</name>
<evidence type="ECO:0000313" key="4">
    <source>
        <dbReference type="Proteomes" id="UP001597383"/>
    </source>
</evidence>
<dbReference type="InterPro" id="IPR000873">
    <property type="entry name" value="AMP-dep_synth/lig_dom"/>
</dbReference>
<feature type="domain" description="AMP-dependent synthetase/ligase" evidence="1">
    <location>
        <begin position="8"/>
        <end position="367"/>
    </location>
</feature>
<gene>
    <name evidence="3" type="ORF">ACFSJF_11465</name>
</gene>
<accession>A0ABW4VZ54</accession>
<dbReference type="InterPro" id="IPR050237">
    <property type="entry name" value="ATP-dep_AMP-bd_enzyme"/>
</dbReference>
<feature type="domain" description="AMP-binding enzyme C-terminal" evidence="2">
    <location>
        <begin position="417"/>
        <end position="492"/>
    </location>
</feature>
<dbReference type="EMBL" id="JBHUHQ010000016">
    <property type="protein sequence ID" value="MFD2044889.1"/>
    <property type="molecule type" value="Genomic_DNA"/>
</dbReference>
<dbReference type="PANTHER" id="PTHR43767:SF1">
    <property type="entry name" value="NONRIBOSOMAL PEPTIDE SYNTHASE PES1 (EUROFUNG)-RELATED"/>
    <property type="match status" value="1"/>
</dbReference>
<organism evidence="3 4">
    <name type="scientific">Ornithinibacillus salinisoli</name>
    <dbReference type="NCBI Taxonomy" id="1848459"/>
    <lineage>
        <taxon>Bacteria</taxon>
        <taxon>Bacillati</taxon>
        <taxon>Bacillota</taxon>
        <taxon>Bacilli</taxon>
        <taxon>Bacillales</taxon>
        <taxon>Bacillaceae</taxon>
        <taxon>Ornithinibacillus</taxon>
    </lineage>
</organism>
<dbReference type="PROSITE" id="PS00455">
    <property type="entry name" value="AMP_BINDING"/>
    <property type="match status" value="1"/>
</dbReference>
<dbReference type="Gene3D" id="3.40.50.12780">
    <property type="entry name" value="N-terminal domain of ligase-like"/>
    <property type="match status" value="1"/>
</dbReference>
<dbReference type="RefSeq" id="WP_377557487.1">
    <property type="nucleotide sequence ID" value="NZ_JBHUHQ010000016.1"/>
</dbReference>
<proteinExistence type="predicted"/>